<protein>
    <submittedName>
        <fullName evidence="2">Uncharacterized protein</fullName>
    </submittedName>
</protein>
<dbReference type="Proteomes" id="UP000035721">
    <property type="component" value="Unassembled WGS sequence"/>
</dbReference>
<organism evidence="2 3">
    <name type="scientific">Nostocoides japonicum T1-X7</name>
    <dbReference type="NCBI Taxonomy" id="1194083"/>
    <lineage>
        <taxon>Bacteria</taxon>
        <taxon>Bacillati</taxon>
        <taxon>Actinomycetota</taxon>
        <taxon>Actinomycetes</taxon>
        <taxon>Micrococcales</taxon>
        <taxon>Intrasporangiaceae</taxon>
        <taxon>Nostocoides</taxon>
    </lineage>
</organism>
<sequence length="49" mass="5348">MSRSPATACQLISAPSESLADHAKKSTKSLVNDRFSRKSEDDCGEHHMS</sequence>
<accession>A0A077LWI3</accession>
<dbReference type="STRING" id="1194083.BN12_250012"/>
<evidence type="ECO:0000313" key="2">
    <source>
        <dbReference type="EMBL" id="CCH78081.1"/>
    </source>
</evidence>
<proteinExistence type="predicted"/>
<feature type="compositionally biased region" description="Basic and acidic residues" evidence="1">
    <location>
        <begin position="34"/>
        <end position="49"/>
    </location>
</feature>
<dbReference type="EMBL" id="CAJB01000168">
    <property type="protein sequence ID" value="CCH78081.1"/>
    <property type="molecule type" value="Genomic_DNA"/>
</dbReference>
<keyword evidence="3" id="KW-1185">Reference proteome</keyword>
<gene>
    <name evidence="2" type="ORF">BN12_250012</name>
</gene>
<comment type="caution">
    <text evidence="2">The sequence shown here is derived from an EMBL/GenBank/DDBJ whole genome shotgun (WGS) entry which is preliminary data.</text>
</comment>
<feature type="region of interest" description="Disordered" evidence="1">
    <location>
        <begin position="1"/>
        <end position="49"/>
    </location>
</feature>
<name>A0A077LWI3_9MICO</name>
<dbReference type="AlphaFoldDB" id="A0A077LWI3"/>
<evidence type="ECO:0000313" key="3">
    <source>
        <dbReference type="Proteomes" id="UP000035721"/>
    </source>
</evidence>
<reference evidence="2 3" key="1">
    <citation type="journal article" date="2013" name="ISME J.">
        <title>A metabolic model for members of the genus Tetrasphaera involved in enhanced biological phosphorus removal.</title>
        <authorList>
            <person name="Kristiansen R."/>
            <person name="Nguyen H.T.T."/>
            <person name="Saunders A.M."/>
            <person name="Nielsen J.L."/>
            <person name="Wimmer R."/>
            <person name="Le V.Q."/>
            <person name="McIlroy S.J."/>
            <person name="Petrovski S."/>
            <person name="Seviour R.J."/>
            <person name="Calteau A."/>
            <person name="Nielsen K.L."/>
            <person name="Nielsen P.H."/>
        </authorList>
    </citation>
    <scope>NUCLEOTIDE SEQUENCE [LARGE SCALE GENOMIC DNA]</scope>
    <source>
        <strain evidence="2 3">T1-X7</strain>
    </source>
</reference>
<evidence type="ECO:0000256" key="1">
    <source>
        <dbReference type="SAM" id="MobiDB-lite"/>
    </source>
</evidence>